<evidence type="ECO:0000313" key="3">
    <source>
        <dbReference type="Proteomes" id="UP000600918"/>
    </source>
</evidence>
<evidence type="ECO:0000313" key="2">
    <source>
        <dbReference type="EMBL" id="KAF7416995.1"/>
    </source>
</evidence>
<dbReference type="AlphaFoldDB" id="A0A834NS15"/>
<proteinExistence type="predicted"/>
<name>A0A834NS15_VESPE</name>
<reference evidence="2" key="1">
    <citation type="journal article" date="2020" name="G3 (Bethesda)">
        <title>High-Quality Assemblies for Three Invasive Social Wasps from the &lt;i&gt;Vespula&lt;/i&gt; Genus.</title>
        <authorList>
            <person name="Harrop T.W.R."/>
            <person name="Guhlin J."/>
            <person name="McLaughlin G.M."/>
            <person name="Permina E."/>
            <person name="Stockwell P."/>
            <person name="Gilligan J."/>
            <person name="Le Lec M.F."/>
            <person name="Gruber M.A.M."/>
            <person name="Quinn O."/>
            <person name="Lovegrove M."/>
            <person name="Duncan E.J."/>
            <person name="Remnant E.J."/>
            <person name="Van Eeckhoven J."/>
            <person name="Graham B."/>
            <person name="Knapp R.A."/>
            <person name="Langford K.W."/>
            <person name="Kronenberg Z."/>
            <person name="Press M.O."/>
            <person name="Eacker S.M."/>
            <person name="Wilson-Rankin E.E."/>
            <person name="Purcell J."/>
            <person name="Lester P.J."/>
            <person name="Dearden P.K."/>
        </authorList>
    </citation>
    <scope>NUCLEOTIDE SEQUENCE</scope>
    <source>
        <strain evidence="2">Volc-1</strain>
    </source>
</reference>
<comment type="caution">
    <text evidence="2">The sequence shown here is derived from an EMBL/GenBank/DDBJ whole genome shotgun (WGS) entry which is preliminary data.</text>
</comment>
<keyword evidence="3" id="KW-1185">Reference proteome</keyword>
<accession>A0A834NS15</accession>
<gene>
    <name evidence="2" type="ORF">H0235_011526</name>
</gene>
<dbReference type="Proteomes" id="UP000600918">
    <property type="component" value="Unassembled WGS sequence"/>
</dbReference>
<evidence type="ECO:0000256" key="1">
    <source>
        <dbReference type="SAM" id="MobiDB-lite"/>
    </source>
</evidence>
<protein>
    <submittedName>
        <fullName evidence="2">Uncharacterized protein</fullName>
    </submittedName>
</protein>
<dbReference type="EMBL" id="JACSDY010000010">
    <property type="protein sequence ID" value="KAF7416995.1"/>
    <property type="molecule type" value="Genomic_DNA"/>
</dbReference>
<sequence length="260" mass="29737">MARYSDDFLSQLVCFDEMRFIPRELFVSNNRARATPLPGPSQRSDANEGGARFNKLNTYLWQESLPNVRRGEKNSKDESTRLESNRPARGETSMSDIVRGFDEVQGRGQEKPPRRWIRAGNEAKWIGGWKGTRLPRNHRYLETFPRNSASPIQSVLTTQQHRSFFEISEISVSLFLVKSSSKNDPQRRVGSESLLFSLAVGVRCTHRDFLEGRLLEKAGPMRGLARHTPGERSTGWIHGTKLTSLDNFEKKRTESENDRV</sequence>
<organism evidence="2 3">
    <name type="scientific">Vespula pensylvanica</name>
    <name type="common">Western yellow jacket</name>
    <name type="synonym">Wasp</name>
    <dbReference type="NCBI Taxonomy" id="30213"/>
    <lineage>
        <taxon>Eukaryota</taxon>
        <taxon>Metazoa</taxon>
        <taxon>Ecdysozoa</taxon>
        <taxon>Arthropoda</taxon>
        <taxon>Hexapoda</taxon>
        <taxon>Insecta</taxon>
        <taxon>Pterygota</taxon>
        <taxon>Neoptera</taxon>
        <taxon>Endopterygota</taxon>
        <taxon>Hymenoptera</taxon>
        <taxon>Apocrita</taxon>
        <taxon>Aculeata</taxon>
        <taxon>Vespoidea</taxon>
        <taxon>Vespidae</taxon>
        <taxon>Vespinae</taxon>
        <taxon>Vespula</taxon>
    </lineage>
</organism>
<feature type="region of interest" description="Disordered" evidence="1">
    <location>
        <begin position="67"/>
        <end position="95"/>
    </location>
</feature>
<feature type="compositionally biased region" description="Basic and acidic residues" evidence="1">
    <location>
        <begin position="69"/>
        <end position="89"/>
    </location>
</feature>